<sequence length="84" mass="9152">MVTRFRSSTATPRLEREAAVRQGHIARLAFQVLGKDRAIAFLNTEHAALGGRPLDLATLSDEGRNSVEAELGRMAYATPVSSRD</sequence>
<evidence type="ECO:0000313" key="2">
    <source>
        <dbReference type="EMBL" id="MBT2134767.1"/>
    </source>
</evidence>
<reference evidence="2 3" key="1">
    <citation type="submission" date="2021-05" db="EMBL/GenBank/DDBJ databases">
        <title>Croceibacterium sp. LX-88 genome sequence.</title>
        <authorList>
            <person name="Luo X."/>
        </authorList>
    </citation>
    <scope>NUCLEOTIDE SEQUENCE [LARGE SCALE GENOMIC DNA]</scope>
    <source>
        <strain evidence="2 3">LX-88</strain>
    </source>
</reference>
<proteinExistence type="predicted"/>
<gene>
    <name evidence="2" type="ORF">KK137_10510</name>
</gene>
<dbReference type="EMBL" id="JAHFVK010000002">
    <property type="protein sequence ID" value="MBT2134767.1"/>
    <property type="molecule type" value="Genomic_DNA"/>
</dbReference>
<dbReference type="Proteomes" id="UP000811255">
    <property type="component" value="Unassembled WGS sequence"/>
</dbReference>
<name>A0ABS5W5Z9_9SPHN</name>
<accession>A0ABS5W5Z9</accession>
<organism evidence="2 3">
    <name type="scientific">Croceibacterium selenioxidans</name>
    <dbReference type="NCBI Taxonomy" id="2838833"/>
    <lineage>
        <taxon>Bacteria</taxon>
        <taxon>Pseudomonadati</taxon>
        <taxon>Pseudomonadota</taxon>
        <taxon>Alphaproteobacteria</taxon>
        <taxon>Sphingomonadales</taxon>
        <taxon>Erythrobacteraceae</taxon>
        <taxon>Croceibacterium</taxon>
    </lineage>
</organism>
<protein>
    <submittedName>
        <fullName evidence="2">DUF2384 domain-containing protein</fullName>
    </submittedName>
</protein>
<keyword evidence="3" id="KW-1185">Reference proteome</keyword>
<evidence type="ECO:0000259" key="1">
    <source>
        <dbReference type="Pfam" id="PF09722"/>
    </source>
</evidence>
<dbReference type="InterPro" id="IPR024467">
    <property type="entry name" value="Xre/MbcA/ParS-like_toxin-bd"/>
</dbReference>
<evidence type="ECO:0000313" key="3">
    <source>
        <dbReference type="Proteomes" id="UP000811255"/>
    </source>
</evidence>
<dbReference type="Pfam" id="PF09722">
    <property type="entry name" value="Xre_MbcA_ParS_C"/>
    <property type="match status" value="1"/>
</dbReference>
<feature type="domain" description="Antitoxin Xre/MbcA/ParS-like toxin-binding" evidence="1">
    <location>
        <begin position="29"/>
        <end position="76"/>
    </location>
</feature>
<comment type="caution">
    <text evidence="2">The sequence shown here is derived from an EMBL/GenBank/DDBJ whole genome shotgun (WGS) entry which is preliminary data.</text>
</comment>